<sequence>MTKFKMLKQFHEMSTWDVCIIVFSVNDSGVC</sequence>
<dbReference type="AlphaFoldDB" id="A0A2P2J124"/>
<protein>
    <submittedName>
        <fullName evidence="1">Uncharacterized protein</fullName>
    </submittedName>
</protein>
<evidence type="ECO:0000313" key="1">
    <source>
        <dbReference type="EMBL" id="MBW87137.1"/>
    </source>
</evidence>
<name>A0A2P2J124_RHIMU</name>
<accession>A0A2P2J124</accession>
<reference evidence="1" key="1">
    <citation type="submission" date="2018-02" db="EMBL/GenBank/DDBJ databases">
        <title>Rhizophora mucronata_Transcriptome.</title>
        <authorList>
            <person name="Meera S.P."/>
            <person name="Sreeshan A."/>
            <person name="Augustine A."/>
        </authorList>
    </citation>
    <scope>NUCLEOTIDE SEQUENCE</scope>
    <source>
        <tissue evidence="1">Leaf</tissue>
    </source>
</reference>
<proteinExistence type="predicted"/>
<organism evidence="1">
    <name type="scientific">Rhizophora mucronata</name>
    <name type="common">Asiatic mangrove</name>
    <dbReference type="NCBI Taxonomy" id="61149"/>
    <lineage>
        <taxon>Eukaryota</taxon>
        <taxon>Viridiplantae</taxon>
        <taxon>Streptophyta</taxon>
        <taxon>Embryophyta</taxon>
        <taxon>Tracheophyta</taxon>
        <taxon>Spermatophyta</taxon>
        <taxon>Magnoliopsida</taxon>
        <taxon>eudicotyledons</taxon>
        <taxon>Gunneridae</taxon>
        <taxon>Pentapetalae</taxon>
        <taxon>rosids</taxon>
        <taxon>fabids</taxon>
        <taxon>Malpighiales</taxon>
        <taxon>Rhizophoraceae</taxon>
        <taxon>Rhizophora</taxon>
    </lineage>
</organism>
<dbReference type="EMBL" id="GGEC01006654">
    <property type="protein sequence ID" value="MBW87137.1"/>
    <property type="molecule type" value="Transcribed_RNA"/>
</dbReference>